<reference evidence="1" key="1">
    <citation type="journal article" date="2012" name="Nat. Commun.">
        <title>The genome of Prunus mume.</title>
        <authorList>
            <person name="Zhang Q."/>
            <person name="Chen W."/>
            <person name="Sun L."/>
            <person name="Zhao F."/>
            <person name="Huang B."/>
            <person name="Yang W."/>
            <person name="Tao Y."/>
            <person name="Wang J."/>
            <person name="Yuan Z."/>
            <person name="Fan G."/>
            <person name="Xing Z."/>
            <person name="Han C."/>
            <person name="Pan H."/>
            <person name="Zhong X."/>
            <person name="Shi W."/>
            <person name="Liang X."/>
            <person name="Du D."/>
            <person name="Sun F."/>
            <person name="Xu Z."/>
            <person name="Hao R."/>
            <person name="Lv T."/>
            <person name="Lv Y."/>
            <person name="Zheng Z."/>
            <person name="Sun M."/>
            <person name="Luo L."/>
            <person name="Cai M."/>
            <person name="Gao Y."/>
            <person name="Wang J."/>
            <person name="Yin Y."/>
            <person name="Xu X."/>
            <person name="Cheng T."/>
            <person name="Wang J."/>
        </authorList>
    </citation>
    <scope>NUCLEOTIDE SEQUENCE [LARGE SCALE GENOMIC DNA]</scope>
</reference>
<dbReference type="RefSeq" id="XP_016652584.1">
    <property type="nucleotide sequence ID" value="XM_016797098.1"/>
</dbReference>
<sequence>MEVRGMGAGGGGGGGGGSDGGDAGSGCGSGDAMAVVVMTMVVCGGGSGGRGGGDSGGGGGSEVVKEVGVGVSDGGSKAEEQKATKQCLEKPSTSFKSHWNPSTNPTFGFKADEPKDKSCFGECLYCLKVGDHISHFCPYKSNVPKNAIVGSGCTVLCKVCGCRFRGSCCASCGISQGRAVFMNCSLCEKQGEHMNYECPSRKIKCYPSFCNFDPYIGLTGP</sequence>
<keyword evidence="1" id="KW-1185">Reference proteome</keyword>
<dbReference type="Proteomes" id="UP000694861">
    <property type="component" value="Unplaced"/>
</dbReference>
<gene>
    <name evidence="2" type="primary">LOC103343576</name>
</gene>
<proteinExistence type="predicted"/>
<reference evidence="2" key="2">
    <citation type="submission" date="2025-08" db="UniProtKB">
        <authorList>
            <consortium name="RefSeq"/>
        </authorList>
    </citation>
    <scope>IDENTIFICATION</scope>
</reference>
<organism evidence="1 2">
    <name type="scientific">Prunus mume</name>
    <name type="common">Japanese apricot</name>
    <name type="synonym">Armeniaca mume</name>
    <dbReference type="NCBI Taxonomy" id="102107"/>
    <lineage>
        <taxon>Eukaryota</taxon>
        <taxon>Viridiplantae</taxon>
        <taxon>Streptophyta</taxon>
        <taxon>Embryophyta</taxon>
        <taxon>Tracheophyta</taxon>
        <taxon>Spermatophyta</taxon>
        <taxon>Magnoliopsida</taxon>
        <taxon>eudicotyledons</taxon>
        <taxon>Gunneridae</taxon>
        <taxon>Pentapetalae</taxon>
        <taxon>rosids</taxon>
        <taxon>fabids</taxon>
        <taxon>Rosales</taxon>
        <taxon>Rosaceae</taxon>
        <taxon>Amygdaloideae</taxon>
        <taxon>Amygdaleae</taxon>
        <taxon>Prunus</taxon>
    </lineage>
</organism>
<protein>
    <submittedName>
        <fullName evidence="2">Keratin-3, type I cytoskeletal 51 kDa-like</fullName>
    </submittedName>
</protein>
<evidence type="ECO:0000313" key="2">
    <source>
        <dbReference type="RefSeq" id="XP_016652584.1"/>
    </source>
</evidence>
<evidence type="ECO:0000313" key="1">
    <source>
        <dbReference type="Proteomes" id="UP000694861"/>
    </source>
</evidence>
<name>A0ABM1LYV7_PRUMU</name>
<accession>A0ABM1LYV7</accession>
<dbReference type="GeneID" id="103343576"/>